<dbReference type="InterPro" id="IPR033121">
    <property type="entry name" value="PEPTIDASE_A1"/>
</dbReference>
<evidence type="ECO:0000256" key="10">
    <source>
        <dbReference type="RuleBase" id="RU000454"/>
    </source>
</evidence>
<dbReference type="AlphaFoldDB" id="A0A1Y2GJ61"/>
<dbReference type="PANTHER" id="PTHR47966">
    <property type="entry name" value="BETA-SITE APP-CLEAVING ENZYME, ISOFORM A-RELATED"/>
    <property type="match status" value="1"/>
</dbReference>
<sequence length="383" mass="42708">KNVHFLQNTRRHHAKTMRKYGLHNRLSPRDFGRQPVISVENDIEYYGIVGIGTPPQMFKLDMDTGSSDLWIPSIQCEQYNIKCANHARFDPSLSSSIIELKAPWKIRYGDGSSASGRLAIDRLEFSNITIHNQLFGLADRESVGFLDDVVDGVFGLGFPTLSTQNGSGLISNTVLEGLMAHELIAAPVFGVWLADNDYRLNNTDNDGEFIFGSIDTDRFIGNLTYLPVTHSKHWQVKVDSISVHHDRGDNANNVAHGLDLDIHGEAIIDTGTTLLVFPIPYAKEINRAIGATSDPQEGWILPCEDVKKQTLGSLDFTMGGTTFSVRRKDLIRESVMRKPGWCYSAVTTTPGDVMIFGDVFIRNNYCVFDFERLSIGIAPAKRR</sequence>
<dbReference type="InterPro" id="IPR021109">
    <property type="entry name" value="Peptidase_aspartic_dom_sf"/>
</dbReference>
<comment type="caution">
    <text evidence="12">The sequence shown here is derived from an EMBL/GenBank/DDBJ whole genome shotgun (WGS) entry which is preliminary data.</text>
</comment>
<dbReference type="OrthoDB" id="15189at2759"/>
<evidence type="ECO:0000313" key="12">
    <source>
        <dbReference type="EMBL" id="ORZ12457.1"/>
    </source>
</evidence>
<dbReference type="InterPro" id="IPR034164">
    <property type="entry name" value="Pepsin-like_dom"/>
</dbReference>
<comment type="similarity">
    <text evidence="2 10">Belongs to the peptidase A1 family.</text>
</comment>
<dbReference type="PANTHER" id="PTHR47966:SF51">
    <property type="entry name" value="BETA-SITE APP-CLEAVING ENZYME, ISOFORM A-RELATED"/>
    <property type="match status" value="1"/>
</dbReference>
<evidence type="ECO:0000256" key="8">
    <source>
        <dbReference type="PIRSR" id="PIRSR601461-1"/>
    </source>
</evidence>
<evidence type="ECO:0000256" key="1">
    <source>
        <dbReference type="ARBA" id="ARBA00001130"/>
    </source>
</evidence>
<dbReference type="InterPro" id="IPR001461">
    <property type="entry name" value="Aspartic_peptidase_A1"/>
</dbReference>
<accession>A0A1Y2GJ61</accession>
<feature type="disulfide bond" evidence="9">
    <location>
        <begin position="76"/>
        <end position="83"/>
    </location>
</feature>
<dbReference type="GeneID" id="33571249"/>
<keyword evidence="9" id="KW-1015">Disulfide bond</keyword>
<dbReference type="PROSITE" id="PS00141">
    <property type="entry name" value="ASP_PROTEASE"/>
    <property type="match status" value="1"/>
</dbReference>
<evidence type="ECO:0000256" key="2">
    <source>
        <dbReference type="ARBA" id="ARBA00007447"/>
    </source>
</evidence>
<dbReference type="InParanoid" id="A0A1Y2GJ61"/>
<dbReference type="CDD" id="cd05471">
    <property type="entry name" value="pepsin_like"/>
    <property type="match status" value="1"/>
</dbReference>
<name>A0A1Y2GJ61_9FUNG</name>
<dbReference type="FunCoup" id="A0A1Y2GJ61">
    <property type="interactions" value="56"/>
</dbReference>
<evidence type="ECO:0000256" key="6">
    <source>
        <dbReference type="ARBA" id="ARBA00022750"/>
    </source>
</evidence>
<feature type="active site" evidence="8">
    <location>
        <position position="63"/>
    </location>
</feature>
<dbReference type="RefSeq" id="XP_021880076.1">
    <property type="nucleotide sequence ID" value="XM_022029406.1"/>
</dbReference>
<dbReference type="Proteomes" id="UP000193648">
    <property type="component" value="Unassembled WGS sequence"/>
</dbReference>
<evidence type="ECO:0000256" key="5">
    <source>
        <dbReference type="ARBA" id="ARBA00022729"/>
    </source>
</evidence>
<dbReference type="Gene3D" id="2.40.70.10">
    <property type="entry name" value="Acid Proteases"/>
    <property type="match status" value="2"/>
</dbReference>
<dbReference type="PRINTS" id="PR00792">
    <property type="entry name" value="PEPSIN"/>
</dbReference>
<keyword evidence="5" id="KW-0732">Signal</keyword>
<gene>
    <name evidence="12" type="ORF">BCR41DRAFT_408098</name>
</gene>
<feature type="active site" evidence="8">
    <location>
        <position position="269"/>
    </location>
</feature>
<dbReference type="PROSITE" id="PS51767">
    <property type="entry name" value="PEPTIDASE_A1"/>
    <property type="match status" value="1"/>
</dbReference>
<dbReference type="STRING" id="64571.A0A1Y2GJ61"/>
<comment type="catalytic activity">
    <reaction evidence="1">
        <text>Hydrolysis of proteins with broad specificity similar to that of pepsin A, preferring hydrophobic residues at P1 and P1'. Clots milk and activates trypsinogen. Does not cleave 4-Gln-|-His-5, but does cleave 10-His-|-Leu-11 and 12-Val-|-Glu-13 in B chain of insulin.</text>
        <dbReference type="EC" id="3.4.23.21"/>
    </reaction>
</comment>
<dbReference type="GO" id="GO:0004190">
    <property type="term" value="F:aspartic-type endopeptidase activity"/>
    <property type="evidence" value="ECO:0007669"/>
    <property type="project" value="UniProtKB-KW"/>
</dbReference>
<feature type="non-terminal residue" evidence="12">
    <location>
        <position position="1"/>
    </location>
</feature>
<keyword evidence="7 10" id="KW-0378">Hydrolase</keyword>
<keyword evidence="6 10" id="KW-0064">Aspartyl protease</keyword>
<dbReference type="EMBL" id="MCFF01000025">
    <property type="protein sequence ID" value="ORZ12457.1"/>
    <property type="molecule type" value="Genomic_DNA"/>
</dbReference>
<proteinExistence type="inferred from homology"/>
<keyword evidence="13" id="KW-1185">Reference proteome</keyword>
<protein>
    <recommendedName>
        <fullName evidence="3">rhizopuspepsin</fullName>
        <ecNumber evidence="3">3.4.23.21</ecNumber>
    </recommendedName>
</protein>
<keyword evidence="4 10" id="KW-0645">Protease</keyword>
<dbReference type="GO" id="GO:0006508">
    <property type="term" value="P:proteolysis"/>
    <property type="evidence" value="ECO:0007669"/>
    <property type="project" value="UniProtKB-KW"/>
</dbReference>
<evidence type="ECO:0000256" key="7">
    <source>
        <dbReference type="ARBA" id="ARBA00022801"/>
    </source>
</evidence>
<evidence type="ECO:0000313" key="13">
    <source>
        <dbReference type="Proteomes" id="UP000193648"/>
    </source>
</evidence>
<dbReference type="SUPFAM" id="SSF50630">
    <property type="entry name" value="Acid proteases"/>
    <property type="match status" value="1"/>
</dbReference>
<evidence type="ECO:0000259" key="11">
    <source>
        <dbReference type="PROSITE" id="PS51767"/>
    </source>
</evidence>
<dbReference type="EC" id="3.4.23.21" evidence="3"/>
<reference evidence="12 13" key="1">
    <citation type="submission" date="2016-07" db="EMBL/GenBank/DDBJ databases">
        <title>Pervasive Adenine N6-methylation of Active Genes in Fungi.</title>
        <authorList>
            <consortium name="DOE Joint Genome Institute"/>
            <person name="Mondo S.J."/>
            <person name="Dannebaum R.O."/>
            <person name="Kuo R.C."/>
            <person name="Labutti K."/>
            <person name="Haridas S."/>
            <person name="Kuo A."/>
            <person name="Salamov A."/>
            <person name="Ahrendt S.R."/>
            <person name="Lipzen A."/>
            <person name="Sullivan W."/>
            <person name="Andreopoulos W.B."/>
            <person name="Clum A."/>
            <person name="Lindquist E."/>
            <person name="Daum C."/>
            <person name="Ramamoorthy G.K."/>
            <person name="Gryganskyi A."/>
            <person name="Culley D."/>
            <person name="Magnuson J.K."/>
            <person name="James T.Y."/>
            <person name="O'Malley M.A."/>
            <person name="Stajich J.E."/>
            <person name="Spatafora J.W."/>
            <person name="Visel A."/>
            <person name="Grigoriev I.V."/>
        </authorList>
    </citation>
    <scope>NUCLEOTIDE SEQUENCE [LARGE SCALE GENOMIC DNA]</scope>
    <source>
        <strain evidence="12 13">NRRL 3116</strain>
    </source>
</reference>
<dbReference type="FunFam" id="2.40.70.10:FF:000115">
    <property type="entry name" value="Lysosomal aspartic protease"/>
    <property type="match status" value="1"/>
</dbReference>
<feature type="domain" description="Peptidase A1" evidence="11">
    <location>
        <begin position="45"/>
        <end position="378"/>
    </location>
</feature>
<organism evidence="12 13">
    <name type="scientific">Lobosporangium transversale</name>
    <dbReference type="NCBI Taxonomy" id="64571"/>
    <lineage>
        <taxon>Eukaryota</taxon>
        <taxon>Fungi</taxon>
        <taxon>Fungi incertae sedis</taxon>
        <taxon>Mucoromycota</taxon>
        <taxon>Mortierellomycotina</taxon>
        <taxon>Mortierellomycetes</taxon>
        <taxon>Mortierellales</taxon>
        <taxon>Mortierellaceae</taxon>
        <taxon>Lobosporangium</taxon>
    </lineage>
</organism>
<dbReference type="InterPro" id="IPR001969">
    <property type="entry name" value="Aspartic_peptidase_AS"/>
</dbReference>
<evidence type="ECO:0000256" key="3">
    <source>
        <dbReference type="ARBA" id="ARBA00013205"/>
    </source>
</evidence>
<dbReference type="Pfam" id="PF00026">
    <property type="entry name" value="Asp"/>
    <property type="match status" value="1"/>
</dbReference>
<evidence type="ECO:0000256" key="9">
    <source>
        <dbReference type="PIRSR" id="PIRSR601461-2"/>
    </source>
</evidence>
<evidence type="ECO:0000256" key="4">
    <source>
        <dbReference type="ARBA" id="ARBA00022670"/>
    </source>
</evidence>